<keyword evidence="4" id="KW-1185">Reference proteome</keyword>
<accession>A0A7C8MAH7</accession>
<protein>
    <recommendedName>
        <fullName evidence="2">DUF6606 domain-containing protein</fullName>
    </recommendedName>
</protein>
<evidence type="ECO:0000313" key="3">
    <source>
        <dbReference type="EMBL" id="KAF2871815.1"/>
    </source>
</evidence>
<dbReference type="AlphaFoldDB" id="A0A7C8MAH7"/>
<comment type="caution">
    <text evidence="3">The sequence shown here is derived from an EMBL/GenBank/DDBJ whole genome shotgun (WGS) entry which is preliminary data.</text>
</comment>
<name>A0A7C8MAH7_9PLEO</name>
<evidence type="ECO:0000256" key="1">
    <source>
        <dbReference type="SAM" id="MobiDB-lite"/>
    </source>
</evidence>
<proteinExistence type="predicted"/>
<reference evidence="3 4" key="1">
    <citation type="submission" date="2020-01" db="EMBL/GenBank/DDBJ databases">
        <authorList>
            <consortium name="DOE Joint Genome Institute"/>
            <person name="Haridas S."/>
            <person name="Albert R."/>
            <person name="Binder M."/>
            <person name="Bloem J."/>
            <person name="Labutti K."/>
            <person name="Salamov A."/>
            <person name="Andreopoulos B."/>
            <person name="Baker S.E."/>
            <person name="Barry K."/>
            <person name="Bills G."/>
            <person name="Bluhm B.H."/>
            <person name="Cannon C."/>
            <person name="Castanera R."/>
            <person name="Culley D.E."/>
            <person name="Daum C."/>
            <person name="Ezra D."/>
            <person name="Gonzalez J.B."/>
            <person name="Henrissat B."/>
            <person name="Kuo A."/>
            <person name="Liang C."/>
            <person name="Lipzen A."/>
            <person name="Lutzoni F."/>
            <person name="Magnuson J."/>
            <person name="Mondo S."/>
            <person name="Nolan M."/>
            <person name="Ohm R."/>
            <person name="Pangilinan J."/>
            <person name="Park H.-J.H."/>
            <person name="Ramirez L."/>
            <person name="Alfaro M."/>
            <person name="Sun H."/>
            <person name="Tritt A."/>
            <person name="Yoshinaga Y."/>
            <person name="Zwiers L.-H.L."/>
            <person name="Turgeon B.G."/>
            <person name="Goodwin S.B."/>
            <person name="Spatafora J.W."/>
            <person name="Crous P.W."/>
            <person name="Grigoriev I.V."/>
        </authorList>
    </citation>
    <scope>NUCLEOTIDE SEQUENCE [LARGE SCALE GENOMIC DNA]</scope>
    <source>
        <strain evidence="3 4">CBS 611.86</strain>
    </source>
</reference>
<evidence type="ECO:0000259" key="2">
    <source>
        <dbReference type="Pfam" id="PF20255"/>
    </source>
</evidence>
<dbReference type="EMBL" id="JAADJZ010000010">
    <property type="protein sequence ID" value="KAF2871815.1"/>
    <property type="molecule type" value="Genomic_DNA"/>
</dbReference>
<feature type="domain" description="DUF6606" evidence="2">
    <location>
        <begin position="27"/>
        <end position="109"/>
    </location>
</feature>
<dbReference type="InterPro" id="IPR046541">
    <property type="entry name" value="DUF6606"/>
</dbReference>
<gene>
    <name evidence="3" type="ORF">BDV95DRAFT_594116</name>
</gene>
<dbReference type="Proteomes" id="UP000481861">
    <property type="component" value="Unassembled WGS sequence"/>
</dbReference>
<dbReference type="OrthoDB" id="3182339at2759"/>
<feature type="compositionally biased region" description="Low complexity" evidence="1">
    <location>
        <begin position="11"/>
        <end position="21"/>
    </location>
</feature>
<sequence>MTDWAFTDKTSSMAPSSGSSAQATRCLVNHILLPLELPQKSDYNASYERHLIETTLQALQEFKSRISPRHTSAVNSAIATVENLRDSRDTNGNISEVQLISILSNVASSAPDIVVFKRP</sequence>
<organism evidence="3 4">
    <name type="scientific">Massariosphaeria phaeospora</name>
    <dbReference type="NCBI Taxonomy" id="100035"/>
    <lineage>
        <taxon>Eukaryota</taxon>
        <taxon>Fungi</taxon>
        <taxon>Dikarya</taxon>
        <taxon>Ascomycota</taxon>
        <taxon>Pezizomycotina</taxon>
        <taxon>Dothideomycetes</taxon>
        <taxon>Pleosporomycetidae</taxon>
        <taxon>Pleosporales</taxon>
        <taxon>Pleosporales incertae sedis</taxon>
        <taxon>Massariosphaeria</taxon>
    </lineage>
</organism>
<evidence type="ECO:0000313" key="4">
    <source>
        <dbReference type="Proteomes" id="UP000481861"/>
    </source>
</evidence>
<feature type="region of interest" description="Disordered" evidence="1">
    <location>
        <begin position="1"/>
        <end position="21"/>
    </location>
</feature>
<dbReference type="Pfam" id="PF20255">
    <property type="entry name" value="DUF6606"/>
    <property type="match status" value="1"/>
</dbReference>